<name>A0A8X6QDC0_NEPPI</name>
<organism evidence="1 2">
    <name type="scientific">Nephila pilipes</name>
    <name type="common">Giant wood spider</name>
    <name type="synonym">Nephila maculata</name>
    <dbReference type="NCBI Taxonomy" id="299642"/>
    <lineage>
        <taxon>Eukaryota</taxon>
        <taxon>Metazoa</taxon>
        <taxon>Ecdysozoa</taxon>
        <taxon>Arthropoda</taxon>
        <taxon>Chelicerata</taxon>
        <taxon>Arachnida</taxon>
        <taxon>Araneae</taxon>
        <taxon>Araneomorphae</taxon>
        <taxon>Entelegynae</taxon>
        <taxon>Araneoidea</taxon>
        <taxon>Nephilidae</taxon>
        <taxon>Nephila</taxon>
    </lineage>
</organism>
<comment type="caution">
    <text evidence="1">The sequence shown here is derived from an EMBL/GenBank/DDBJ whole genome shotgun (WGS) entry which is preliminary data.</text>
</comment>
<dbReference type="AlphaFoldDB" id="A0A8X6QDC0"/>
<dbReference type="Proteomes" id="UP000887013">
    <property type="component" value="Unassembled WGS sequence"/>
</dbReference>
<accession>A0A8X6QDC0</accession>
<proteinExistence type="predicted"/>
<evidence type="ECO:0000313" key="2">
    <source>
        <dbReference type="Proteomes" id="UP000887013"/>
    </source>
</evidence>
<sequence length="105" mass="12436">MSVVLLIVFMRSKKEEEDSKSFYPRLSLDLNRFQSRMRLIARTMLPNNYSKRFRVMSRGMKNDYRRPFVLQVINRPSQFSVHLPQESETMIKCVTISRLLIGSSC</sequence>
<dbReference type="EMBL" id="BMAW01029631">
    <property type="protein sequence ID" value="GFU12867.1"/>
    <property type="molecule type" value="Genomic_DNA"/>
</dbReference>
<reference evidence="1" key="1">
    <citation type="submission" date="2020-08" db="EMBL/GenBank/DDBJ databases">
        <title>Multicomponent nature underlies the extraordinary mechanical properties of spider dragline silk.</title>
        <authorList>
            <person name="Kono N."/>
            <person name="Nakamura H."/>
            <person name="Mori M."/>
            <person name="Yoshida Y."/>
            <person name="Ohtoshi R."/>
            <person name="Malay A.D."/>
            <person name="Moran D.A.P."/>
            <person name="Tomita M."/>
            <person name="Numata K."/>
            <person name="Arakawa K."/>
        </authorList>
    </citation>
    <scope>NUCLEOTIDE SEQUENCE</scope>
</reference>
<keyword evidence="2" id="KW-1185">Reference proteome</keyword>
<gene>
    <name evidence="1" type="ORF">NPIL_661561</name>
</gene>
<protein>
    <submittedName>
        <fullName evidence="1">Uncharacterized protein</fullName>
    </submittedName>
</protein>
<evidence type="ECO:0000313" key="1">
    <source>
        <dbReference type="EMBL" id="GFU12867.1"/>
    </source>
</evidence>